<comment type="caution">
    <text evidence="1">The sequence shown here is derived from an EMBL/GenBank/DDBJ whole genome shotgun (WGS) entry which is preliminary data.</text>
</comment>
<dbReference type="EMBL" id="QASA01000001">
    <property type="protein sequence ID" value="RDC63818.1"/>
    <property type="molecule type" value="Genomic_DNA"/>
</dbReference>
<dbReference type="Proteomes" id="UP000253919">
    <property type="component" value="Unassembled WGS sequence"/>
</dbReference>
<name>A0A369QNM1_9BACT</name>
<evidence type="ECO:0000313" key="2">
    <source>
        <dbReference type="Proteomes" id="UP000253919"/>
    </source>
</evidence>
<sequence>MADCLLLDKEILVQEYFNFNQAVQLIFRHITKSKRWIQF</sequence>
<organism evidence="1 2">
    <name type="scientific">Adhaeribacter pallidiroseus</name>
    <dbReference type="NCBI Taxonomy" id="2072847"/>
    <lineage>
        <taxon>Bacteria</taxon>
        <taxon>Pseudomonadati</taxon>
        <taxon>Bacteroidota</taxon>
        <taxon>Cytophagia</taxon>
        <taxon>Cytophagales</taxon>
        <taxon>Hymenobacteraceae</taxon>
        <taxon>Adhaeribacter</taxon>
    </lineage>
</organism>
<gene>
    <name evidence="1" type="ORF">AHMF7616_02427</name>
</gene>
<keyword evidence="2" id="KW-1185">Reference proteome</keyword>
<protein>
    <submittedName>
        <fullName evidence="1">Uncharacterized protein</fullName>
    </submittedName>
</protein>
<accession>A0A369QNM1</accession>
<proteinExistence type="predicted"/>
<reference evidence="1 2" key="1">
    <citation type="submission" date="2018-04" db="EMBL/GenBank/DDBJ databases">
        <title>Adhaeribacter sp. HMF7616 genome sequencing and assembly.</title>
        <authorList>
            <person name="Kang H."/>
            <person name="Kang J."/>
            <person name="Cha I."/>
            <person name="Kim H."/>
            <person name="Joh K."/>
        </authorList>
    </citation>
    <scope>NUCLEOTIDE SEQUENCE [LARGE SCALE GENOMIC DNA]</scope>
    <source>
        <strain evidence="1 2">HMF7616</strain>
    </source>
</reference>
<evidence type="ECO:0000313" key="1">
    <source>
        <dbReference type="EMBL" id="RDC63818.1"/>
    </source>
</evidence>
<dbReference type="AlphaFoldDB" id="A0A369QNM1"/>